<dbReference type="Gene3D" id="1.20.120.160">
    <property type="entry name" value="HPT domain"/>
    <property type="match status" value="1"/>
</dbReference>
<evidence type="ECO:0000256" key="1">
    <source>
        <dbReference type="ARBA" id="ARBA00000085"/>
    </source>
</evidence>
<evidence type="ECO:0000313" key="18">
    <source>
        <dbReference type="EMBL" id="MCV2370380.1"/>
    </source>
</evidence>
<comment type="catalytic activity">
    <reaction evidence="1">
        <text>ATP + protein L-histidine = ADP + protein N-phospho-L-histidine.</text>
        <dbReference type="EC" id="2.7.13.3"/>
    </reaction>
</comment>
<dbReference type="Proteomes" id="UP001209701">
    <property type="component" value="Unassembled WGS sequence"/>
</dbReference>
<feature type="domain" description="HPt" evidence="17">
    <location>
        <begin position="799"/>
        <end position="898"/>
    </location>
</feature>
<dbReference type="Pfam" id="PF00072">
    <property type="entry name" value="Response_reg"/>
    <property type="match status" value="1"/>
</dbReference>
<keyword evidence="10" id="KW-0902">Two-component regulatory system</keyword>
<sequence>MSDPAAAQVKALPADAAEASSSEVEQLRAAVTDSEAILLKIGVQTLAGTCGLAAMLSLALALAGLWLWGRGSGNWQQVAMPSSTLILFSIFYLRLRNSSQPRALDAGMLAGLFMLIQLVATQLNGFLPLLLNIPGIVFFYVVLPLRMARLWSLAPLLMVALVFGQGNAEANVALRLLVASLGCVGAMDYLMRSLAQIQSNFAQAAASLQRLTQLQAADNLRLQKITLEAAQASQAKSSFLANMSHEIRTPMNAILGMLALLRRTDLNARQADYAGKTEGAARSLLGLLNDILDFSKVEAGKMELDPQPFRVETLLRELSVILSANLGDKPVQLLFDIDPALPPVLVADALRLQQVLINLSSNAIKFTAAGEVLLSMRVIERSAASVRVEIAVRDSGIGIAPDKQAGIFEGFSQAEASTTRKFGGTGLGLSISRRLLALMGAELGLESSLGAGSRFAFELNLPCLAPASGEAAEALAVAAAAAPADCELHLLVSQPSVRRVVAHMGGVLGWTMLVADDTEQLLSHCRMPPQTSARRLVLLDFQELGGDALALCRSLRAAGLPADVAIIGMLDSLEHERLTRLEPAEQALLAGVLIKPFTAAMLAEAAAQTTAEAPAKDGSARPRPLDGLRLLLVEDNPLNQQVAQQLLEDVGATVIVAGDGQQALELLRGRSQAFDLVLMDMQMPVMDGVTASRLIRAELGLLELPIVAMTANAAGADREACLQAGMNDFVGKPFEIDALLRLVLRLTRRPAPEQGPAKMAASPRVQRVLPTLRLPLELCDRALGQGFELQAAIDRFMGNTALFARMSNSFSDSARQLPAQLGACLLTAQLGEAQLALHSFKGMAATLGAARLAAFAGLGEEALKRGEAPVADWLAQLPAQIEAASSGLIGFTKELNALNPRNDAAPRPAVP</sequence>
<feature type="domain" description="Response regulatory" evidence="16">
    <location>
        <begin position="629"/>
        <end position="747"/>
    </location>
</feature>
<evidence type="ECO:0000256" key="3">
    <source>
        <dbReference type="ARBA" id="ARBA00012438"/>
    </source>
</evidence>
<dbReference type="Gene3D" id="3.40.50.2300">
    <property type="match status" value="2"/>
</dbReference>
<accession>A0ABT2YK03</accession>
<dbReference type="CDD" id="cd17546">
    <property type="entry name" value="REC_hyHK_CKI1_RcsC-like"/>
    <property type="match status" value="1"/>
</dbReference>
<comment type="caution">
    <text evidence="18">The sequence shown here is derived from an EMBL/GenBank/DDBJ whole genome shotgun (WGS) entry which is preliminary data.</text>
</comment>
<comment type="subcellular location">
    <subcellularLocation>
        <location evidence="2">Cell membrane</location>
        <topology evidence="2">Multi-pass membrane protein</topology>
    </subcellularLocation>
</comment>
<dbReference type="CDD" id="cd16922">
    <property type="entry name" value="HATPase_EvgS-ArcB-TorS-like"/>
    <property type="match status" value="1"/>
</dbReference>
<evidence type="ECO:0000259" key="17">
    <source>
        <dbReference type="PROSITE" id="PS50894"/>
    </source>
</evidence>
<name>A0ABT2YK03_9BURK</name>
<keyword evidence="7" id="KW-0547">Nucleotide-binding</keyword>
<feature type="modified residue" description="4-aspartylphosphate" evidence="13">
    <location>
        <position position="680"/>
    </location>
</feature>
<dbReference type="PROSITE" id="PS50110">
    <property type="entry name" value="RESPONSE_REGULATORY"/>
    <property type="match status" value="1"/>
</dbReference>
<dbReference type="InterPro" id="IPR001789">
    <property type="entry name" value="Sig_transdc_resp-reg_receiver"/>
</dbReference>
<evidence type="ECO:0000256" key="6">
    <source>
        <dbReference type="ARBA" id="ARBA00022692"/>
    </source>
</evidence>
<evidence type="ECO:0000256" key="8">
    <source>
        <dbReference type="ARBA" id="ARBA00022840"/>
    </source>
</evidence>
<dbReference type="InterPro" id="IPR005467">
    <property type="entry name" value="His_kinase_dom"/>
</dbReference>
<dbReference type="SMART" id="SM00387">
    <property type="entry name" value="HATPase_c"/>
    <property type="match status" value="1"/>
</dbReference>
<evidence type="ECO:0000256" key="2">
    <source>
        <dbReference type="ARBA" id="ARBA00004651"/>
    </source>
</evidence>
<dbReference type="InterPro" id="IPR036097">
    <property type="entry name" value="HisK_dim/P_sf"/>
</dbReference>
<dbReference type="CDD" id="cd00082">
    <property type="entry name" value="HisKA"/>
    <property type="match status" value="1"/>
</dbReference>
<feature type="transmembrane region" description="Helical" evidence="14">
    <location>
        <begin position="46"/>
        <end position="69"/>
    </location>
</feature>
<keyword evidence="9 14" id="KW-1133">Transmembrane helix</keyword>
<evidence type="ECO:0000256" key="11">
    <source>
        <dbReference type="ARBA" id="ARBA00023136"/>
    </source>
</evidence>
<gene>
    <name evidence="18" type="ORF">LNV07_20055</name>
</gene>
<evidence type="ECO:0000256" key="9">
    <source>
        <dbReference type="ARBA" id="ARBA00022989"/>
    </source>
</evidence>
<dbReference type="InterPro" id="IPR011006">
    <property type="entry name" value="CheY-like_superfamily"/>
</dbReference>
<dbReference type="InterPro" id="IPR003661">
    <property type="entry name" value="HisK_dim/P_dom"/>
</dbReference>
<dbReference type="SUPFAM" id="SSF55874">
    <property type="entry name" value="ATPase domain of HSP90 chaperone/DNA topoisomerase II/histidine kinase"/>
    <property type="match status" value="1"/>
</dbReference>
<feature type="transmembrane region" description="Helical" evidence="14">
    <location>
        <begin position="75"/>
        <end position="95"/>
    </location>
</feature>
<proteinExistence type="predicted"/>
<keyword evidence="11 14" id="KW-0472">Membrane</keyword>
<dbReference type="InterPro" id="IPR003594">
    <property type="entry name" value="HATPase_dom"/>
</dbReference>
<dbReference type="Pfam" id="PF02518">
    <property type="entry name" value="HATPase_c"/>
    <property type="match status" value="1"/>
</dbReference>
<dbReference type="SUPFAM" id="SSF47384">
    <property type="entry name" value="Homodimeric domain of signal transducing histidine kinase"/>
    <property type="match status" value="1"/>
</dbReference>
<keyword evidence="6 14" id="KW-0812">Transmembrane</keyword>
<evidence type="ECO:0000256" key="4">
    <source>
        <dbReference type="ARBA" id="ARBA00022475"/>
    </source>
</evidence>
<feature type="modified residue" description="Phosphohistidine" evidence="12">
    <location>
        <position position="838"/>
    </location>
</feature>
<evidence type="ECO:0000256" key="14">
    <source>
        <dbReference type="SAM" id="Phobius"/>
    </source>
</evidence>
<evidence type="ECO:0000313" key="19">
    <source>
        <dbReference type="Proteomes" id="UP001209701"/>
    </source>
</evidence>
<keyword evidence="5 13" id="KW-0597">Phosphoprotein</keyword>
<dbReference type="PANTHER" id="PTHR45339:SF1">
    <property type="entry name" value="HYBRID SIGNAL TRANSDUCTION HISTIDINE KINASE J"/>
    <property type="match status" value="1"/>
</dbReference>
<dbReference type="SUPFAM" id="SSF52172">
    <property type="entry name" value="CheY-like"/>
    <property type="match status" value="2"/>
</dbReference>
<feature type="transmembrane region" description="Helical" evidence="14">
    <location>
        <begin position="126"/>
        <end position="143"/>
    </location>
</feature>
<dbReference type="PROSITE" id="PS50894">
    <property type="entry name" value="HPT"/>
    <property type="match status" value="1"/>
</dbReference>
<protein>
    <recommendedName>
        <fullName evidence="3">histidine kinase</fullName>
        <ecNumber evidence="3">2.7.13.3</ecNumber>
    </recommendedName>
</protein>
<dbReference type="SMART" id="SM00388">
    <property type="entry name" value="HisKA"/>
    <property type="match status" value="1"/>
</dbReference>
<dbReference type="Gene3D" id="3.30.565.10">
    <property type="entry name" value="Histidine kinase-like ATPase, C-terminal domain"/>
    <property type="match status" value="1"/>
</dbReference>
<keyword evidence="19" id="KW-1185">Reference proteome</keyword>
<dbReference type="PRINTS" id="PR00344">
    <property type="entry name" value="BCTRLSENSOR"/>
</dbReference>
<dbReference type="RefSeq" id="WP_263572966.1">
    <property type="nucleotide sequence ID" value="NZ_JAJIRN010000009.1"/>
</dbReference>
<evidence type="ECO:0000256" key="5">
    <source>
        <dbReference type="ARBA" id="ARBA00022553"/>
    </source>
</evidence>
<dbReference type="Pfam" id="PF01627">
    <property type="entry name" value="Hpt"/>
    <property type="match status" value="1"/>
</dbReference>
<dbReference type="InterPro" id="IPR036641">
    <property type="entry name" value="HPT_dom_sf"/>
</dbReference>
<evidence type="ECO:0000256" key="12">
    <source>
        <dbReference type="PROSITE-ProRule" id="PRU00110"/>
    </source>
</evidence>
<evidence type="ECO:0000256" key="13">
    <source>
        <dbReference type="PROSITE-ProRule" id="PRU00169"/>
    </source>
</evidence>
<evidence type="ECO:0000256" key="7">
    <source>
        <dbReference type="ARBA" id="ARBA00022741"/>
    </source>
</evidence>
<keyword evidence="4" id="KW-1003">Cell membrane</keyword>
<feature type="domain" description="Histidine kinase" evidence="15">
    <location>
        <begin position="242"/>
        <end position="463"/>
    </location>
</feature>
<evidence type="ECO:0000256" key="10">
    <source>
        <dbReference type="ARBA" id="ARBA00023012"/>
    </source>
</evidence>
<dbReference type="SUPFAM" id="SSF47226">
    <property type="entry name" value="Histidine-containing phosphotransfer domain, HPT domain"/>
    <property type="match status" value="1"/>
</dbReference>
<organism evidence="18 19">
    <name type="scientific">Roseateles oligotrophus</name>
    <dbReference type="NCBI Taxonomy" id="1769250"/>
    <lineage>
        <taxon>Bacteria</taxon>
        <taxon>Pseudomonadati</taxon>
        <taxon>Pseudomonadota</taxon>
        <taxon>Betaproteobacteria</taxon>
        <taxon>Burkholderiales</taxon>
        <taxon>Sphaerotilaceae</taxon>
        <taxon>Roseateles</taxon>
    </lineage>
</organism>
<evidence type="ECO:0000259" key="16">
    <source>
        <dbReference type="PROSITE" id="PS50110"/>
    </source>
</evidence>
<dbReference type="EC" id="2.7.13.3" evidence="3"/>
<evidence type="ECO:0000259" key="15">
    <source>
        <dbReference type="PROSITE" id="PS50109"/>
    </source>
</evidence>
<reference evidence="18 19" key="1">
    <citation type="submission" date="2021-11" db="EMBL/GenBank/DDBJ databases">
        <authorList>
            <person name="Liang Q."/>
            <person name="Mou H."/>
            <person name="Liu Z."/>
        </authorList>
    </citation>
    <scope>NUCLEOTIDE SEQUENCE [LARGE SCALE GENOMIC DNA]</scope>
    <source>
        <strain evidence="18 19">CHU3</strain>
    </source>
</reference>
<dbReference type="InterPro" id="IPR004358">
    <property type="entry name" value="Sig_transdc_His_kin-like_C"/>
</dbReference>
<dbReference type="InterPro" id="IPR008207">
    <property type="entry name" value="Sig_transdc_His_kin_Hpt_dom"/>
</dbReference>
<dbReference type="Pfam" id="PF00512">
    <property type="entry name" value="HisKA"/>
    <property type="match status" value="1"/>
</dbReference>
<dbReference type="PROSITE" id="PS50109">
    <property type="entry name" value="HIS_KIN"/>
    <property type="match status" value="1"/>
</dbReference>
<keyword evidence="8" id="KW-0067">ATP-binding</keyword>
<dbReference type="Gene3D" id="1.10.287.130">
    <property type="match status" value="1"/>
</dbReference>
<dbReference type="SMART" id="SM00448">
    <property type="entry name" value="REC"/>
    <property type="match status" value="1"/>
</dbReference>
<dbReference type="InterPro" id="IPR036890">
    <property type="entry name" value="HATPase_C_sf"/>
</dbReference>
<dbReference type="EMBL" id="JAJIRN010000009">
    <property type="protein sequence ID" value="MCV2370380.1"/>
    <property type="molecule type" value="Genomic_DNA"/>
</dbReference>
<dbReference type="PANTHER" id="PTHR45339">
    <property type="entry name" value="HYBRID SIGNAL TRANSDUCTION HISTIDINE KINASE J"/>
    <property type="match status" value="1"/>
</dbReference>